<dbReference type="AlphaFoldDB" id="A0ABD1R6F9"/>
<reference evidence="2" key="1">
    <citation type="submission" date="2024-07" db="EMBL/GenBank/DDBJ databases">
        <title>Two chromosome-level genome assemblies of Korean endemic species Abeliophyllum distichum and Forsythia ovata (Oleaceae).</title>
        <authorList>
            <person name="Jang H."/>
        </authorList>
    </citation>
    <scope>NUCLEOTIDE SEQUENCE [LARGE SCALE GENOMIC DNA]</scope>
</reference>
<dbReference type="Proteomes" id="UP001604277">
    <property type="component" value="Unassembled WGS sequence"/>
</dbReference>
<dbReference type="EMBL" id="JBFOLJ010000013">
    <property type="protein sequence ID" value="KAL2484020.1"/>
    <property type="molecule type" value="Genomic_DNA"/>
</dbReference>
<evidence type="ECO:0000313" key="2">
    <source>
        <dbReference type="Proteomes" id="UP001604277"/>
    </source>
</evidence>
<organism evidence="1 2">
    <name type="scientific">Forsythia ovata</name>
    <dbReference type="NCBI Taxonomy" id="205694"/>
    <lineage>
        <taxon>Eukaryota</taxon>
        <taxon>Viridiplantae</taxon>
        <taxon>Streptophyta</taxon>
        <taxon>Embryophyta</taxon>
        <taxon>Tracheophyta</taxon>
        <taxon>Spermatophyta</taxon>
        <taxon>Magnoliopsida</taxon>
        <taxon>eudicotyledons</taxon>
        <taxon>Gunneridae</taxon>
        <taxon>Pentapetalae</taxon>
        <taxon>asterids</taxon>
        <taxon>lamiids</taxon>
        <taxon>Lamiales</taxon>
        <taxon>Oleaceae</taxon>
        <taxon>Forsythieae</taxon>
        <taxon>Forsythia</taxon>
    </lineage>
</organism>
<name>A0ABD1R6F9_9LAMI</name>
<proteinExistence type="predicted"/>
<sequence>MIERSTTSFGKPVKLCKPVDRHLDLRHGRERAYPKNEAGKSYLDHYPDLRQALLRCQDDKPRCLNLLRGFFFWLQHLTREGAFKPWTDPQCLAVEQKSLSPPLPRRKIRQTMK</sequence>
<keyword evidence="2" id="KW-1185">Reference proteome</keyword>
<evidence type="ECO:0000313" key="1">
    <source>
        <dbReference type="EMBL" id="KAL2484020.1"/>
    </source>
</evidence>
<accession>A0ABD1R6F9</accession>
<protein>
    <submittedName>
        <fullName evidence="1">Uncharacterized protein</fullName>
    </submittedName>
</protein>
<comment type="caution">
    <text evidence="1">The sequence shown here is derived from an EMBL/GenBank/DDBJ whole genome shotgun (WGS) entry which is preliminary data.</text>
</comment>
<dbReference type="PANTHER" id="PTHR34194:SF2">
    <property type="entry name" value="F14J8.16 PROTEIN"/>
    <property type="match status" value="1"/>
</dbReference>
<dbReference type="PANTHER" id="PTHR34194">
    <property type="entry name" value="F14J8.16 PROTEIN"/>
    <property type="match status" value="1"/>
</dbReference>
<gene>
    <name evidence="1" type="ORF">Fot_45464</name>
</gene>